<comment type="caution">
    <text evidence="2">The sequence shown here is derived from an EMBL/GenBank/DDBJ whole genome shotgun (WGS) entry which is preliminary data.</text>
</comment>
<accession>A0A9P6TH31</accession>
<evidence type="ECO:0000256" key="1">
    <source>
        <dbReference type="SAM" id="SignalP"/>
    </source>
</evidence>
<evidence type="ECO:0008006" key="4">
    <source>
        <dbReference type="Google" id="ProtNLM"/>
    </source>
</evidence>
<organism evidence="2 3">
    <name type="scientific">Cronartium quercuum f. sp. fusiforme G11</name>
    <dbReference type="NCBI Taxonomy" id="708437"/>
    <lineage>
        <taxon>Eukaryota</taxon>
        <taxon>Fungi</taxon>
        <taxon>Dikarya</taxon>
        <taxon>Basidiomycota</taxon>
        <taxon>Pucciniomycotina</taxon>
        <taxon>Pucciniomycetes</taxon>
        <taxon>Pucciniales</taxon>
        <taxon>Coleosporiaceae</taxon>
        <taxon>Cronartium</taxon>
    </lineage>
</organism>
<dbReference type="Proteomes" id="UP000886653">
    <property type="component" value="Unassembled WGS sequence"/>
</dbReference>
<reference evidence="2" key="1">
    <citation type="submission" date="2013-11" db="EMBL/GenBank/DDBJ databases">
        <title>Genome sequence of the fusiform rust pathogen reveals effectors for host alternation and coevolution with pine.</title>
        <authorList>
            <consortium name="DOE Joint Genome Institute"/>
            <person name="Smith K."/>
            <person name="Pendleton A."/>
            <person name="Kubisiak T."/>
            <person name="Anderson C."/>
            <person name="Salamov A."/>
            <person name="Aerts A."/>
            <person name="Riley R."/>
            <person name="Clum A."/>
            <person name="Lindquist E."/>
            <person name="Ence D."/>
            <person name="Campbell M."/>
            <person name="Kronenberg Z."/>
            <person name="Feau N."/>
            <person name="Dhillon B."/>
            <person name="Hamelin R."/>
            <person name="Burleigh J."/>
            <person name="Smith J."/>
            <person name="Yandell M."/>
            <person name="Nelson C."/>
            <person name="Grigoriev I."/>
            <person name="Davis J."/>
        </authorList>
    </citation>
    <scope>NUCLEOTIDE SEQUENCE</scope>
    <source>
        <strain evidence="2">G11</strain>
    </source>
</reference>
<evidence type="ECO:0000313" key="2">
    <source>
        <dbReference type="EMBL" id="KAG0150383.1"/>
    </source>
</evidence>
<gene>
    <name evidence="2" type="ORF">CROQUDRAFT_87867</name>
</gene>
<evidence type="ECO:0000313" key="3">
    <source>
        <dbReference type="Proteomes" id="UP000886653"/>
    </source>
</evidence>
<feature type="chain" id="PRO_5040370903" description="Secreted protein" evidence="1">
    <location>
        <begin position="26"/>
        <end position="119"/>
    </location>
</feature>
<protein>
    <recommendedName>
        <fullName evidence="4">Secreted protein</fullName>
    </recommendedName>
</protein>
<keyword evidence="1" id="KW-0732">Signal</keyword>
<dbReference type="EMBL" id="MU167219">
    <property type="protein sequence ID" value="KAG0150383.1"/>
    <property type="molecule type" value="Genomic_DNA"/>
</dbReference>
<proteinExistence type="predicted"/>
<dbReference type="AlphaFoldDB" id="A0A9P6TH31"/>
<keyword evidence="3" id="KW-1185">Reference proteome</keyword>
<feature type="signal peptide" evidence="1">
    <location>
        <begin position="1"/>
        <end position="25"/>
    </location>
</feature>
<sequence length="119" mass="13825">MVCHRRFFFLLDSLILTLCKPALLAFRPATRHTRHEAICLRPSSPYSKIPKAINSNMPWNLWHHLHRRESWLASRYFEFDIRSDPLLISGPFAFRRYATSAALTARRKIAGSHCMATVS</sequence>
<name>A0A9P6TH31_9BASI</name>